<evidence type="ECO:0008006" key="5">
    <source>
        <dbReference type="Google" id="ProtNLM"/>
    </source>
</evidence>
<organism evidence="3 4">
    <name type="scientific">Tritrichomonas foetus</name>
    <dbReference type="NCBI Taxonomy" id="1144522"/>
    <lineage>
        <taxon>Eukaryota</taxon>
        <taxon>Metamonada</taxon>
        <taxon>Parabasalia</taxon>
        <taxon>Tritrichomonadida</taxon>
        <taxon>Tritrichomonadidae</taxon>
        <taxon>Tritrichomonas</taxon>
    </lineage>
</organism>
<comment type="caution">
    <text evidence="3">The sequence shown here is derived from an EMBL/GenBank/DDBJ whole genome shotgun (WGS) entry which is preliminary data.</text>
</comment>
<dbReference type="PANTHER" id="PTHR28573:SF1">
    <property type="entry name" value="SPINDLE AND KINETOCHORE-ASSOCIATED PROTEIN 1"/>
    <property type="match status" value="1"/>
</dbReference>
<evidence type="ECO:0000256" key="1">
    <source>
        <dbReference type="ARBA" id="ARBA00006836"/>
    </source>
</evidence>
<dbReference type="EMBL" id="MLAK01000585">
    <property type="protein sequence ID" value="OHT11532.1"/>
    <property type="molecule type" value="Genomic_DNA"/>
</dbReference>
<dbReference type="GO" id="GO:0007059">
    <property type="term" value="P:chromosome segregation"/>
    <property type="evidence" value="ECO:0007669"/>
    <property type="project" value="InterPro"/>
</dbReference>
<dbReference type="InterPro" id="IPR009829">
    <property type="entry name" value="SKA1"/>
</dbReference>
<dbReference type="GO" id="GO:0051301">
    <property type="term" value="P:cell division"/>
    <property type="evidence" value="ECO:0007669"/>
    <property type="project" value="InterPro"/>
</dbReference>
<evidence type="ECO:0000256" key="2">
    <source>
        <dbReference type="SAM" id="MobiDB-lite"/>
    </source>
</evidence>
<dbReference type="GO" id="GO:0000940">
    <property type="term" value="C:outer kinetochore"/>
    <property type="evidence" value="ECO:0007669"/>
    <property type="project" value="TreeGrafter"/>
</dbReference>
<protein>
    <recommendedName>
        <fullName evidence="5">Spindle and kinetochore-associated protein 1</fullName>
    </recommendedName>
</protein>
<feature type="compositionally biased region" description="Low complexity" evidence="2">
    <location>
        <begin position="144"/>
        <end position="157"/>
    </location>
</feature>
<dbReference type="VEuPathDB" id="TrichDB:TRFO_18978"/>
<accession>A0A1J4KP10</accession>
<reference evidence="3" key="1">
    <citation type="submission" date="2016-10" db="EMBL/GenBank/DDBJ databases">
        <authorList>
            <person name="Benchimol M."/>
            <person name="Almeida L.G."/>
            <person name="Vasconcelos A.T."/>
            <person name="Perreira-Neves A."/>
            <person name="Rosa I.A."/>
            <person name="Tasca T."/>
            <person name="Bogo M.R."/>
            <person name="de Souza W."/>
        </authorList>
    </citation>
    <scope>NUCLEOTIDE SEQUENCE [LARGE SCALE GENOMIC DNA]</scope>
    <source>
        <strain evidence="3">K</strain>
    </source>
</reference>
<gene>
    <name evidence="3" type="ORF">TRFO_18978</name>
</gene>
<dbReference type="Pfam" id="PF07160">
    <property type="entry name" value="SKA1"/>
    <property type="match status" value="1"/>
</dbReference>
<evidence type="ECO:0000313" key="3">
    <source>
        <dbReference type="EMBL" id="OHT11532.1"/>
    </source>
</evidence>
<feature type="region of interest" description="Disordered" evidence="2">
    <location>
        <begin position="101"/>
        <end position="163"/>
    </location>
</feature>
<comment type="similarity">
    <text evidence="1">Belongs to the SKA1 family.</text>
</comment>
<proteinExistence type="inferred from homology"/>
<dbReference type="InterPro" id="IPR042031">
    <property type="entry name" value="SKA1_MBD_sf"/>
</dbReference>
<dbReference type="Proteomes" id="UP000179807">
    <property type="component" value="Unassembled WGS sequence"/>
</dbReference>
<dbReference type="PANTHER" id="PTHR28573">
    <property type="entry name" value="SPINDLE AND KINETOCHORE-ASSOCIATED PROTEIN 1"/>
    <property type="match status" value="1"/>
</dbReference>
<dbReference type="GO" id="GO:0008017">
    <property type="term" value="F:microtubule binding"/>
    <property type="evidence" value="ECO:0007669"/>
    <property type="project" value="InterPro"/>
</dbReference>
<dbReference type="GO" id="GO:0000278">
    <property type="term" value="P:mitotic cell cycle"/>
    <property type="evidence" value="ECO:0007669"/>
    <property type="project" value="TreeGrafter"/>
</dbReference>
<keyword evidence="4" id="KW-1185">Reference proteome</keyword>
<dbReference type="OrthoDB" id="5962at2759"/>
<dbReference type="RefSeq" id="XP_068364668.1">
    <property type="nucleotide sequence ID" value="XM_068500495.1"/>
</dbReference>
<dbReference type="Gene3D" id="1.10.10.1890">
    <property type="entry name" value="Ska1 microtubule binding domain-like"/>
    <property type="match status" value="1"/>
</dbReference>
<dbReference type="GeneID" id="94835199"/>
<dbReference type="GO" id="GO:0031110">
    <property type="term" value="P:regulation of microtubule polymerization or depolymerization"/>
    <property type="evidence" value="ECO:0007669"/>
    <property type="project" value="TreeGrafter"/>
</dbReference>
<dbReference type="GO" id="GO:0005876">
    <property type="term" value="C:spindle microtubule"/>
    <property type="evidence" value="ECO:0007669"/>
    <property type="project" value="TreeGrafter"/>
</dbReference>
<name>A0A1J4KP10_9EUKA</name>
<evidence type="ECO:0000313" key="4">
    <source>
        <dbReference type="Proteomes" id="UP000179807"/>
    </source>
</evidence>
<dbReference type="GO" id="GO:0072686">
    <property type="term" value="C:mitotic spindle"/>
    <property type="evidence" value="ECO:0007669"/>
    <property type="project" value="TreeGrafter"/>
</dbReference>
<feature type="compositionally biased region" description="Polar residues" evidence="2">
    <location>
        <begin position="101"/>
        <end position="136"/>
    </location>
</feature>
<sequence length="285" mass="32608">MQVTAFAAIEDLCQRVYEMQACISCAVNGLCNPQIITSLSNKMSQLESNLQELDDFVAQLPELSEINATIEEIRSIYEQSQTLQDFEDPAPQLPIKTATRLNNKSPHQANGQKQSSQRIQSNHNNQKQTTPLSQKQALAHSVKHQPIQQQSAQQQKQQPHDQLQDAEGLIQFVTQQELTQASKSVNYRIPVDKLNVYISEINEVLKRKMSIIRLQPNQVKASSRRLWERYKDEELEGDDRIFFTQEDVKETATMKINSLKVLSVLQALGRISCSTDSHVKRYFIR</sequence>
<dbReference type="AlphaFoldDB" id="A0A1J4KP10"/>